<feature type="region of interest" description="Disordered" evidence="1">
    <location>
        <begin position="73"/>
        <end position="100"/>
    </location>
</feature>
<evidence type="ECO:0000313" key="2">
    <source>
        <dbReference type="EMBL" id="TBU26557.1"/>
    </source>
</evidence>
<protein>
    <submittedName>
        <fullName evidence="2">Uncharacterized protein</fullName>
    </submittedName>
</protein>
<accession>A0A4Q9MI39</accession>
<sequence>MSCRVQHLESQAHHNFRYSQRMPLVLYPMDNHDVIRRPRLRHKWCLQPLKHKRRPTSRLPFARRVVQLQPRRLVPSKAASRGTDCKSGGAADAKGAAQGDHGDSVGAAWWEEAQQVRPHRRPSTLRILRMLYVLFLESPICLDLAASEFEYSSVSGVSHYKIGRWCPDFHT</sequence>
<name>A0A4Q9MI39_9APHY</name>
<dbReference type="EMBL" id="ML143444">
    <property type="protein sequence ID" value="TBU26557.1"/>
    <property type="molecule type" value="Genomic_DNA"/>
</dbReference>
<proteinExistence type="predicted"/>
<feature type="compositionally biased region" description="Low complexity" evidence="1">
    <location>
        <begin position="88"/>
        <end position="99"/>
    </location>
</feature>
<dbReference type="AlphaFoldDB" id="A0A4Q9MI39"/>
<gene>
    <name evidence="2" type="ORF">BD311DRAFT_429078</name>
</gene>
<evidence type="ECO:0000256" key="1">
    <source>
        <dbReference type="SAM" id="MobiDB-lite"/>
    </source>
</evidence>
<reference evidence="2" key="1">
    <citation type="submission" date="2019-01" db="EMBL/GenBank/DDBJ databases">
        <title>Draft genome sequences of three monokaryotic isolates of the white-rot basidiomycete fungus Dichomitus squalens.</title>
        <authorList>
            <consortium name="DOE Joint Genome Institute"/>
            <person name="Lopez S.C."/>
            <person name="Andreopoulos B."/>
            <person name="Pangilinan J."/>
            <person name="Lipzen A."/>
            <person name="Riley R."/>
            <person name="Ahrendt S."/>
            <person name="Ng V."/>
            <person name="Barry K."/>
            <person name="Daum C."/>
            <person name="Grigoriev I.V."/>
            <person name="Hilden K.S."/>
            <person name="Makela M.R."/>
            <person name="de Vries R.P."/>
        </authorList>
    </citation>
    <scope>NUCLEOTIDE SEQUENCE [LARGE SCALE GENOMIC DNA]</scope>
    <source>
        <strain evidence="2">OM18370.1</strain>
    </source>
</reference>
<dbReference type="Proteomes" id="UP000292957">
    <property type="component" value="Unassembled WGS sequence"/>
</dbReference>
<organism evidence="2">
    <name type="scientific">Dichomitus squalens</name>
    <dbReference type="NCBI Taxonomy" id="114155"/>
    <lineage>
        <taxon>Eukaryota</taxon>
        <taxon>Fungi</taxon>
        <taxon>Dikarya</taxon>
        <taxon>Basidiomycota</taxon>
        <taxon>Agaricomycotina</taxon>
        <taxon>Agaricomycetes</taxon>
        <taxon>Polyporales</taxon>
        <taxon>Polyporaceae</taxon>
        <taxon>Dichomitus</taxon>
    </lineage>
</organism>